<feature type="domain" description="Protein kinase" evidence="19">
    <location>
        <begin position="355"/>
        <end position="642"/>
    </location>
</feature>
<dbReference type="GO" id="GO:0005886">
    <property type="term" value="C:plasma membrane"/>
    <property type="evidence" value="ECO:0007669"/>
    <property type="project" value="TreeGrafter"/>
</dbReference>
<keyword evidence="11 17" id="KW-1133">Transmembrane helix</keyword>
<dbReference type="SUPFAM" id="SSF56112">
    <property type="entry name" value="Protein kinase-like (PK-like)"/>
    <property type="match status" value="1"/>
</dbReference>
<evidence type="ECO:0000256" key="10">
    <source>
        <dbReference type="ARBA" id="ARBA00022840"/>
    </source>
</evidence>
<dbReference type="FunFam" id="3.30.430.20:FF:000004">
    <property type="entry name" value="Receptor-like serine-threonine protein kinase"/>
    <property type="match status" value="1"/>
</dbReference>
<dbReference type="Proteomes" id="UP000636709">
    <property type="component" value="Unassembled WGS sequence"/>
</dbReference>
<evidence type="ECO:0000256" key="7">
    <source>
        <dbReference type="ARBA" id="ARBA00022741"/>
    </source>
</evidence>
<keyword evidence="13" id="KW-1015">Disulfide bond</keyword>
<organism evidence="21 22">
    <name type="scientific">Digitaria exilis</name>
    <dbReference type="NCBI Taxonomy" id="1010633"/>
    <lineage>
        <taxon>Eukaryota</taxon>
        <taxon>Viridiplantae</taxon>
        <taxon>Streptophyta</taxon>
        <taxon>Embryophyta</taxon>
        <taxon>Tracheophyta</taxon>
        <taxon>Spermatophyta</taxon>
        <taxon>Magnoliopsida</taxon>
        <taxon>Liliopsida</taxon>
        <taxon>Poales</taxon>
        <taxon>Poaceae</taxon>
        <taxon>PACMAD clade</taxon>
        <taxon>Panicoideae</taxon>
        <taxon>Panicodae</taxon>
        <taxon>Paniceae</taxon>
        <taxon>Anthephorinae</taxon>
        <taxon>Digitaria</taxon>
    </lineage>
</organism>
<dbReference type="FunFam" id="3.30.200.20:FF:000142">
    <property type="entry name" value="Cysteine-rich receptor-like protein kinase 10"/>
    <property type="match status" value="1"/>
</dbReference>
<evidence type="ECO:0000313" key="22">
    <source>
        <dbReference type="Proteomes" id="UP000636709"/>
    </source>
</evidence>
<evidence type="ECO:0000256" key="18">
    <source>
        <dbReference type="SAM" id="SignalP"/>
    </source>
</evidence>
<evidence type="ECO:0000256" key="6">
    <source>
        <dbReference type="ARBA" id="ARBA00022737"/>
    </source>
</evidence>
<dbReference type="GO" id="GO:0005524">
    <property type="term" value="F:ATP binding"/>
    <property type="evidence" value="ECO:0007669"/>
    <property type="project" value="UniProtKB-UniRule"/>
</dbReference>
<dbReference type="InterPro" id="IPR001245">
    <property type="entry name" value="Ser-Thr/Tyr_kinase_cat_dom"/>
</dbReference>
<evidence type="ECO:0000256" key="8">
    <source>
        <dbReference type="ARBA" id="ARBA00022777"/>
    </source>
</evidence>
<dbReference type="PROSITE" id="PS00108">
    <property type="entry name" value="PROTEIN_KINASE_ST"/>
    <property type="match status" value="1"/>
</dbReference>
<evidence type="ECO:0000256" key="1">
    <source>
        <dbReference type="ARBA" id="ARBA00004167"/>
    </source>
</evidence>
<feature type="compositionally biased region" description="Low complexity" evidence="16">
    <location>
        <begin position="661"/>
        <end position="676"/>
    </location>
</feature>
<evidence type="ECO:0000256" key="4">
    <source>
        <dbReference type="ARBA" id="ARBA00022692"/>
    </source>
</evidence>
<dbReference type="SMART" id="SM00220">
    <property type="entry name" value="S_TKc"/>
    <property type="match status" value="1"/>
</dbReference>
<dbReference type="GO" id="GO:0004674">
    <property type="term" value="F:protein serine/threonine kinase activity"/>
    <property type="evidence" value="ECO:0007669"/>
    <property type="project" value="UniProtKB-KW"/>
</dbReference>
<reference evidence="21" key="1">
    <citation type="submission" date="2020-07" db="EMBL/GenBank/DDBJ databases">
        <title>Genome sequence and genetic diversity analysis of an under-domesticated orphan crop, white fonio (Digitaria exilis).</title>
        <authorList>
            <person name="Bennetzen J.L."/>
            <person name="Chen S."/>
            <person name="Ma X."/>
            <person name="Wang X."/>
            <person name="Yssel A.E.J."/>
            <person name="Chaluvadi S.R."/>
            <person name="Johnson M."/>
            <person name="Gangashetty P."/>
            <person name="Hamidou F."/>
            <person name="Sanogo M.D."/>
            <person name="Zwaenepoel A."/>
            <person name="Wallace J."/>
            <person name="Van De Peer Y."/>
            <person name="Van Deynze A."/>
        </authorList>
    </citation>
    <scope>NUCLEOTIDE SEQUENCE</scope>
    <source>
        <tissue evidence="21">Leaves</tissue>
    </source>
</reference>
<dbReference type="Pfam" id="PF01657">
    <property type="entry name" value="Stress-antifung"/>
    <property type="match status" value="2"/>
</dbReference>
<keyword evidence="8" id="KW-0418">Kinase</keyword>
<gene>
    <name evidence="21" type="ORF">HU200_034417</name>
</gene>
<dbReference type="EMBL" id="JACEFO010001827">
    <property type="protein sequence ID" value="KAF8700474.1"/>
    <property type="molecule type" value="Genomic_DNA"/>
</dbReference>
<dbReference type="Gene3D" id="3.30.430.20">
    <property type="entry name" value="Gnk2 domain, C-X8-C-X2-C motif"/>
    <property type="match status" value="2"/>
</dbReference>
<evidence type="ECO:0000259" key="20">
    <source>
        <dbReference type="PROSITE" id="PS51473"/>
    </source>
</evidence>
<dbReference type="CDD" id="cd14066">
    <property type="entry name" value="STKc_IRAK"/>
    <property type="match status" value="1"/>
</dbReference>
<dbReference type="InterPro" id="IPR002902">
    <property type="entry name" value="GNK2"/>
</dbReference>
<evidence type="ECO:0000256" key="3">
    <source>
        <dbReference type="ARBA" id="ARBA00022679"/>
    </source>
</evidence>
<dbReference type="PROSITE" id="PS50011">
    <property type="entry name" value="PROTEIN_KINASE_DOM"/>
    <property type="match status" value="1"/>
</dbReference>
<protein>
    <submittedName>
        <fullName evidence="21">Uncharacterized protein</fullName>
    </submittedName>
</protein>
<dbReference type="AlphaFoldDB" id="A0A835BL09"/>
<evidence type="ECO:0000256" key="12">
    <source>
        <dbReference type="ARBA" id="ARBA00023136"/>
    </source>
</evidence>
<comment type="subcellular location">
    <subcellularLocation>
        <location evidence="1">Membrane</location>
        <topology evidence="1">Single-pass membrane protein</topology>
    </subcellularLocation>
</comment>
<evidence type="ECO:0000256" key="2">
    <source>
        <dbReference type="ARBA" id="ARBA00022527"/>
    </source>
</evidence>
<feature type="domain" description="Gnk2-homologous" evidence="20">
    <location>
        <begin position="140"/>
        <end position="249"/>
    </location>
</feature>
<keyword evidence="12 17" id="KW-0472">Membrane</keyword>
<name>A0A835BL09_9POAL</name>
<keyword evidence="7 15" id="KW-0547">Nucleotide-binding</keyword>
<dbReference type="PROSITE" id="PS00107">
    <property type="entry name" value="PROTEIN_KINASE_ATP"/>
    <property type="match status" value="1"/>
</dbReference>
<sequence length="683" mass="74517">MATGAQQHHVSFRLAAGLLLLVSLLAPLAAAQPPWWVCGSTGSYAENSTYQSRLNQLSATVPTNASRDLYAIATVGAAPEIVYAVALCRGDTNAPTCESCVAAAFPEAQQLCGFDKCVTVFYDDCILRYSNKDILADSSNGNLTMIMSQQNVSSPVKKVFDDAVAMLLNATANYAAMNTSRRFATGEQGFDSRFYPTIYGLVQCTPDMSPAACQSCLGDIIALTPQLSGRQSGRIIGVRCNFRYDLDKFFVGDPTLRLQTPFVPAPNNGMPTSTPGVISSEVCVIFTGTKNKMKIVALPVVAAMLAIAIFSLCFLRRRLAREHMPSSDSTKPEDFEGIGSLLLHLSTIRAATDNFAESNWVGQGGFGAVYKGVLPDGQEVAVKRFSQGSGQEMQELKNELVLIASLQHKNLVRLIGVCLEEHEKLLVYEYLPNRSIDTILFDPEKSKELDWGRRFNIINGIARGLNYLHEDSQLKIIHRDLKASNVLLDSDYTPKISDFGLARLFAGDQSQEATNSVVGTYGYMSPEYAMRGHYSVKSDVFSFGVLILEILTGRRSSGSYSFDESVDLISLVWEHWTTGTITEIIDSSMRGNAPGDQMLKCIHIGLLCVQDNPMDRPVMSKVIVMLSSGTVSLQAPLKPEFFIPKSGTYSSTFPGSYPRASQSTSKSQSVSSNEVSIAEMESR</sequence>
<keyword evidence="10 15" id="KW-0067">ATP-binding</keyword>
<evidence type="ECO:0000256" key="16">
    <source>
        <dbReference type="SAM" id="MobiDB-lite"/>
    </source>
</evidence>
<feature type="domain" description="Gnk2-homologous" evidence="20">
    <location>
        <begin position="32"/>
        <end position="134"/>
    </location>
</feature>
<comment type="caution">
    <text evidence="21">The sequence shown here is derived from an EMBL/GenBank/DDBJ whole genome shotgun (WGS) entry which is preliminary data.</text>
</comment>
<keyword evidence="22" id="KW-1185">Reference proteome</keyword>
<dbReference type="InterPro" id="IPR008271">
    <property type="entry name" value="Ser/Thr_kinase_AS"/>
</dbReference>
<dbReference type="Gene3D" id="3.30.200.20">
    <property type="entry name" value="Phosphorylase Kinase, domain 1"/>
    <property type="match status" value="1"/>
</dbReference>
<dbReference type="Pfam" id="PF07714">
    <property type="entry name" value="PK_Tyr_Ser-Thr"/>
    <property type="match status" value="1"/>
</dbReference>
<feature type="transmembrane region" description="Helical" evidence="17">
    <location>
        <begin position="295"/>
        <end position="315"/>
    </location>
</feature>
<evidence type="ECO:0000256" key="13">
    <source>
        <dbReference type="ARBA" id="ARBA00023157"/>
    </source>
</evidence>
<accession>A0A835BL09</accession>
<dbReference type="InterPro" id="IPR017441">
    <property type="entry name" value="Protein_kinase_ATP_BS"/>
</dbReference>
<dbReference type="InterPro" id="IPR000719">
    <property type="entry name" value="Prot_kinase_dom"/>
</dbReference>
<dbReference type="PROSITE" id="PS51473">
    <property type="entry name" value="GNK2"/>
    <property type="match status" value="2"/>
</dbReference>
<keyword evidence="2" id="KW-0723">Serine/threonine-protein kinase</keyword>
<evidence type="ECO:0000313" key="21">
    <source>
        <dbReference type="EMBL" id="KAF8700474.1"/>
    </source>
</evidence>
<keyword evidence="6" id="KW-0677">Repeat</keyword>
<evidence type="ECO:0000256" key="11">
    <source>
        <dbReference type="ARBA" id="ARBA00022989"/>
    </source>
</evidence>
<feature type="region of interest" description="Disordered" evidence="16">
    <location>
        <begin position="653"/>
        <end position="683"/>
    </location>
</feature>
<keyword evidence="5 18" id="KW-0732">Signal</keyword>
<dbReference type="InterPro" id="IPR011009">
    <property type="entry name" value="Kinase-like_dom_sf"/>
</dbReference>
<evidence type="ECO:0000256" key="9">
    <source>
        <dbReference type="ARBA" id="ARBA00022821"/>
    </source>
</evidence>
<keyword evidence="3" id="KW-0808">Transferase</keyword>
<evidence type="ECO:0000259" key="19">
    <source>
        <dbReference type="PROSITE" id="PS50011"/>
    </source>
</evidence>
<dbReference type="CDD" id="cd23509">
    <property type="entry name" value="Gnk2-like"/>
    <property type="match status" value="2"/>
</dbReference>
<dbReference type="PANTHER" id="PTHR27002:SF18">
    <property type="entry name" value="OS11G0549300 PROTEIN"/>
    <property type="match status" value="1"/>
</dbReference>
<evidence type="ECO:0000256" key="14">
    <source>
        <dbReference type="ARBA" id="ARBA00023180"/>
    </source>
</evidence>
<evidence type="ECO:0000256" key="17">
    <source>
        <dbReference type="SAM" id="Phobius"/>
    </source>
</evidence>
<dbReference type="Gene3D" id="1.10.510.10">
    <property type="entry name" value="Transferase(Phosphotransferase) domain 1"/>
    <property type="match status" value="1"/>
</dbReference>
<feature type="chain" id="PRO_5032406434" evidence="18">
    <location>
        <begin position="32"/>
        <end position="683"/>
    </location>
</feature>
<proteinExistence type="predicted"/>
<dbReference type="FunFam" id="1.10.510.10:FF:000129">
    <property type="entry name" value="cysteine-rich receptor-like protein kinase 10"/>
    <property type="match status" value="1"/>
</dbReference>
<feature type="signal peptide" evidence="18">
    <location>
        <begin position="1"/>
        <end position="31"/>
    </location>
</feature>
<dbReference type="PANTHER" id="PTHR27002">
    <property type="entry name" value="RECEPTOR-LIKE SERINE/THREONINE-PROTEIN KINASE SD1-8"/>
    <property type="match status" value="1"/>
</dbReference>
<dbReference type="FunFam" id="3.30.430.20:FF:000006">
    <property type="entry name" value="Receptor-like serine-threonine protein kinase"/>
    <property type="match status" value="1"/>
</dbReference>
<dbReference type="OrthoDB" id="4062651at2759"/>
<evidence type="ECO:0000256" key="5">
    <source>
        <dbReference type="ARBA" id="ARBA00022729"/>
    </source>
</evidence>
<feature type="binding site" evidence="15">
    <location>
        <position position="383"/>
    </location>
    <ligand>
        <name>ATP</name>
        <dbReference type="ChEBI" id="CHEBI:30616"/>
    </ligand>
</feature>
<keyword evidence="14" id="KW-0325">Glycoprotein</keyword>
<evidence type="ECO:0000256" key="15">
    <source>
        <dbReference type="PROSITE-ProRule" id="PRU10141"/>
    </source>
</evidence>
<dbReference type="InterPro" id="IPR038408">
    <property type="entry name" value="GNK2_sf"/>
</dbReference>
<keyword evidence="9" id="KW-0611">Plant defense</keyword>
<keyword evidence="4 17" id="KW-0812">Transmembrane</keyword>
<dbReference type="GO" id="GO:0042742">
    <property type="term" value="P:defense response to bacterium"/>
    <property type="evidence" value="ECO:0007669"/>
    <property type="project" value="UniProtKB-ARBA"/>
</dbReference>